<accession>A0A9W9PY19</accession>
<dbReference type="Proteomes" id="UP001147746">
    <property type="component" value="Unassembled WGS sequence"/>
</dbReference>
<feature type="region of interest" description="Disordered" evidence="1">
    <location>
        <begin position="223"/>
        <end position="273"/>
    </location>
</feature>
<feature type="compositionally biased region" description="Basic and acidic residues" evidence="1">
    <location>
        <begin position="258"/>
        <end position="273"/>
    </location>
</feature>
<evidence type="ECO:0000313" key="3">
    <source>
        <dbReference type="Proteomes" id="UP001147746"/>
    </source>
</evidence>
<proteinExistence type="predicted"/>
<evidence type="ECO:0000313" key="2">
    <source>
        <dbReference type="EMBL" id="KAJ5318289.1"/>
    </source>
</evidence>
<evidence type="ECO:0000256" key="1">
    <source>
        <dbReference type="SAM" id="MobiDB-lite"/>
    </source>
</evidence>
<name>A0A9W9PY19_9EURO</name>
<gene>
    <name evidence="2" type="ORF">N7476_004709</name>
</gene>
<sequence length="273" mass="30769">MATLSTAYDAQSTPIVMDRAWEKVNQERSNKMGNSSSMLCSGAKIKSTYFATSRQTLLTALELSRAYQRILTDDHSLARHMNVPLMSDILAEKISHLFSEARPHILEIGAEEKSNDITWVDVIREGSFHTEHQNEKFRLRLRNREAVVEMTQFDYDLILSGMPWKLVHPQSHASDILAEISAIDLVASEMRIWKGIVAKISETIDDTLKRLTEKLNKVDESDIAQHPSQQSAFLPEANPQDVAAGDGSPDTMSSGKKRTCEPHLEDPPSRRRI</sequence>
<dbReference type="EMBL" id="JAPZBO010000004">
    <property type="protein sequence ID" value="KAJ5318289.1"/>
    <property type="molecule type" value="Genomic_DNA"/>
</dbReference>
<reference evidence="2" key="1">
    <citation type="submission" date="2022-12" db="EMBL/GenBank/DDBJ databases">
        <authorList>
            <person name="Petersen C."/>
        </authorList>
    </citation>
    <scope>NUCLEOTIDE SEQUENCE</scope>
    <source>
        <strain evidence="2">IBT 21472</strain>
    </source>
</reference>
<comment type="caution">
    <text evidence="2">The sequence shown here is derived from an EMBL/GenBank/DDBJ whole genome shotgun (WGS) entry which is preliminary data.</text>
</comment>
<organism evidence="2 3">
    <name type="scientific">Penicillium atrosanguineum</name>
    <dbReference type="NCBI Taxonomy" id="1132637"/>
    <lineage>
        <taxon>Eukaryota</taxon>
        <taxon>Fungi</taxon>
        <taxon>Dikarya</taxon>
        <taxon>Ascomycota</taxon>
        <taxon>Pezizomycotina</taxon>
        <taxon>Eurotiomycetes</taxon>
        <taxon>Eurotiomycetidae</taxon>
        <taxon>Eurotiales</taxon>
        <taxon>Aspergillaceae</taxon>
        <taxon>Penicillium</taxon>
    </lineage>
</organism>
<reference evidence="2" key="2">
    <citation type="journal article" date="2023" name="IMA Fungus">
        <title>Comparative genomic study of the Penicillium genus elucidates a diverse pangenome and 15 lateral gene transfer events.</title>
        <authorList>
            <person name="Petersen C."/>
            <person name="Sorensen T."/>
            <person name="Nielsen M.R."/>
            <person name="Sondergaard T.E."/>
            <person name="Sorensen J.L."/>
            <person name="Fitzpatrick D.A."/>
            <person name="Frisvad J.C."/>
            <person name="Nielsen K.L."/>
        </authorList>
    </citation>
    <scope>NUCLEOTIDE SEQUENCE</scope>
    <source>
        <strain evidence="2">IBT 21472</strain>
    </source>
</reference>
<protein>
    <submittedName>
        <fullName evidence="2">Uncharacterized protein</fullName>
    </submittedName>
</protein>
<keyword evidence="3" id="KW-1185">Reference proteome</keyword>
<dbReference type="AlphaFoldDB" id="A0A9W9PY19"/>